<dbReference type="PANTHER" id="PTHR43477:SF1">
    <property type="entry name" value="DIHYDROANTICAPSIN 7-DEHYDROGENASE"/>
    <property type="match status" value="1"/>
</dbReference>
<dbReference type="Pfam" id="PF13561">
    <property type="entry name" value="adh_short_C2"/>
    <property type="match status" value="1"/>
</dbReference>
<comment type="similarity">
    <text evidence="1">Belongs to the short-chain dehydrogenases/reductases (SDR) family.</text>
</comment>
<dbReference type="SUPFAM" id="SSF51735">
    <property type="entry name" value="NAD(P)-binding Rossmann-fold domains"/>
    <property type="match status" value="1"/>
</dbReference>
<dbReference type="PRINTS" id="PR00081">
    <property type="entry name" value="GDHRDH"/>
</dbReference>
<gene>
    <name evidence="3" type="ORF">IB292_04465</name>
</gene>
<accession>A0A9Q3U8Q5</accession>
<comment type="caution">
    <text evidence="3">The sequence shown here is derived from an EMBL/GenBank/DDBJ whole genome shotgun (WGS) entry which is preliminary data.</text>
</comment>
<dbReference type="RefSeq" id="WP_222133456.1">
    <property type="nucleotide sequence ID" value="NZ_CP064041.1"/>
</dbReference>
<dbReference type="GO" id="GO:0016491">
    <property type="term" value="F:oxidoreductase activity"/>
    <property type="evidence" value="ECO:0007669"/>
    <property type="project" value="UniProtKB-KW"/>
</dbReference>
<dbReference type="Proteomes" id="UP000726777">
    <property type="component" value="Unassembled WGS sequence"/>
</dbReference>
<sequence length="247" mass="26447">MSDLYLVTGASSGIGLSICRNLLFSGHRVVGIARTEKAGIQELLSEYSDSFYFCSRNLAEDIDGLSRLPIQLAKQYGKFSGLVHAAGVLSVLPNRFNSHDKMLETFNLNVFSGLALSRGISDKRVCNELGASIVFISSIAASVGATGTVNYGASKASLIGAAKSLAKELAAQNIRVNTISPGLIKTELTNNYHDTEFFERLESVYPLGLGEVEYIADAAEFLLSNKSKWITGIDLVVDGGITLGINE</sequence>
<organism evidence="3 4">
    <name type="scientific">Vibrio parahaemolyticus</name>
    <dbReference type="NCBI Taxonomy" id="670"/>
    <lineage>
        <taxon>Bacteria</taxon>
        <taxon>Pseudomonadati</taxon>
        <taxon>Pseudomonadota</taxon>
        <taxon>Gammaproteobacteria</taxon>
        <taxon>Vibrionales</taxon>
        <taxon>Vibrionaceae</taxon>
        <taxon>Vibrio</taxon>
    </lineage>
</organism>
<dbReference type="InterPro" id="IPR002347">
    <property type="entry name" value="SDR_fam"/>
</dbReference>
<name>A0A9Q3U8Q5_VIBPH</name>
<dbReference type="InterPro" id="IPR036291">
    <property type="entry name" value="NAD(P)-bd_dom_sf"/>
</dbReference>
<dbReference type="Gene3D" id="3.40.50.720">
    <property type="entry name" value="NAD(P)-binding Rossmann-like Domain"/>
    <property type="match status" value="1"/>
</dbReference>
<reference evidence="3" key="1">
    <citation type="submission" date="2020-09" db="EMBL/GenBank/DDBJ databases">
        <title>Genome sequence of Vibrio parahaemolyticus isolates.</title>
        <authorList>
            <person name="Hammerl J.A."/>
            <person name="Strauch E."/>
        </authorList>
    </citation>
    <scope>NUCLEOTIDE SEQUENCE</scope>
    <source>
        <strain evidence="3">17-VB00146</strain>
    </source>
</reference>
<evidence type="ECO:0000256" key="2">
    <source>
        <dbReference type="ARBA" id="ARBA00023002"/>
    </source>
</evidence>
<keyword evidence="2" id="KW-0560">Oxidoreductase</keyword>
<dbReference type="InterPro" id="IPR051122">
    <property type="entry name" value="SDR_DHRS6-like"/>
</dbReference>
<evidence type="ECO:0000256" key="1">
    <source>
        <dbReference type="ARBA" id="ARBA00006484"/>
    </source>
</evidence>
<proteinExistence type="inferred from homology"/>
<dbReference type="AlphaFoldDB" id="A0A9Q3U8Q5"/>
<dbReference type="EMBL" id="JACVHL010000003">
    <property type="protein sequence ID" value="MCC3804288.1"/>
    <property type="molecule type" value="Genomic_DNA"/>
</dbReference>
<protein>
    <submittedName>
        <fullName evidence="3">SDR family oxidoreductase</fullName>
    </submittedName>
</protein>
<evidence type="ECO:0000313" key="3">
    <source>
        <dbReference type="EMBL" id="MCC3804288.1"/>
    </source>
</evidence>
<dbReference type="CDD" id="cd05233">
    <property type="entry name" value="SDR_c"/>
    <property type="match status" value="1"/>
</dbReference>
<evidence type="ECO:0000313" key="4">
    <source>
        <dbReference type="Proteomes" id="UP000726777"/>
    </source>
</evidence>
<dbReference type="PRINTS" id="PR00080">
    <property type="entry name" value="SDRFAMILY"/>
</dbReference>
<dbReference type="PANTHER" id="PTHR43477">
    <property type="entry name" value="DIHYDROANTICAPSIN 7-DEHYDROGENASE"/>
    <property type="match status" value="1"/>
</dbReference>